<gene>
    <name evidence="2" type="ORF">WN51_09863</name>
</gene>
<dbReference type="AlphaFoldDB" id="A0A0M9A7N2"/>
<organism evidence="2 3">
    <name type="scientific">Melipona quadrifasciata</name>
    <dbReference type="NCBI Taxonomy" id="166423"/>
    <lineage>
        <taxon>Eukaryota</taxon>
        <taxon>Metazoa</taxon>
        <taxon>Ecdysozoa</taxon>
        <taxon>Arthropoda</taxon>
        <taxon>Hexapoda</taxon>
        <taxon>Insecta</taxon>
        <taxon>Pterygota</taxon>
        <taxon>Neoptera</taxon>
        <taxon>Endopterygota</taxon>
        <taxon>Hymenoptera</taxon>
        <taxon>Apocrita</taxon>
        <taxon>Aculeata</taxon>
        <taxon>Apoidea</taxon>
        <taxon>Anthophila</taxon>
        <taxon>Apidae</taxon>
        <taxon>Melipona</taxon>
    </lineage>
</organism>
<keyword evidence="3" id="KW-1185">Reference proteome</keyword>
<reference evidence="2 3" key="1">
    <citation type="submission" date="2015-07" db="EMBL/GenBank/DDBJ databases">
        <title>The genome of Melipona quadrifasciata.</title>
        <authorList>
            <person name="Pan H."/>
            <person name="Kapheim K."/>
        </authorList>
    </citation>
    <scope>NUCLEOTIDE SEQUENCE [LARGE SCALE GENOMIC DNA]</scope>
    <source>
        <strain evidence="2">0111107301</strain>
        <tissue evidence="2">Whole body</tissue>
    </source>
</reference>
<evidence type="ECO:0000313" key="2">
    <source>
        <dbReference type="EMBL" id="KOX77539.1"/>
    </source>
</evidence>
<feature type="compositionally biased region" description="Polar residues" evidence="1">
    <location>
        <begin position="40"/>
        <end position="51"/>
    </location>
</feature>
<accession>A0A0M9A7N2</accession>
<proteinExistence type="predicted"/>
<dbReference type="EMBL" id="KQ435732">
    <property type="protein sequence ID" value="KOX77539.1"/>
    <property type="molecule type" value="Genomic_DNA"/>
</dbReference>
<evidence type="ECO:0000256" key="1">
    <source>
        <dbReference type="SAM" id="MobiDB-lite"/>
    </source>
</evidence>
<dbReference type="Proteomes" id="UP000053105">
    <property type="component" value="Unassembled WGS sequence"/>
</dbReference>
<evidence type="ECO:0000313" key="3">
    <source>
        <dbReference type="Proteomes" id="UP000053105"/>
    </source>
</evidence>
<protein>
    <submittedName>
        <fullName evidence="2">Uncharacterized protein</fullName>
    </submittedName>
</protein>
<feature type="region of interest" description="Disordered" evidence="1">
    <location>
        <begin position="11"/>
        <end position="51"/>
    </location>
</feature>
<name>A0A0M9A7N2_9HYME</name>
<sequence>METCFSMIVQESQGNPYPKKRDRGTHDQPSMTTRSRRKTLANSVQRKVQRQISLSRPANDCIYRRLCASPM</sequence>